<protein>
    <submittedName>
        <fullName evidence="3">Gluconolactonase protein</fullName>
    </submittedName>
</protein>
<dbReference type="Pfam" id="PF08450">
    <property type="entry name" value="SGL"/>
    <property type="match status" value="1"/>
</dbReference>
<evidence type="ECO:0000313" key="3">
    <source>
        <dbReference type="EMBL" id="AEQ20413.1"/>
    </source>
</evidence>
<dbReference type="Gene3D" id="2.120.10.30">
    <property type="entry name" value="TolB, C-terminal domain"/>
    <property type="match status" value="1"/>
</dbReference>
<evidence type="ECO:0000259" key="2">
    <source>
        <dbReference type="Pfam" id="PF08450"/>
    </source>
</evidence>
<dbReference type="PANTHER" id="PTHR47572:SF4">
    <property type="entry name" value="LACTONASE DRP35"/>
    <property type="match status" value="1"/>
</dbReference>
<dbReference type="GO" id="GO:0016787">
    <property type="term" value="F:hydrolase activity"/>
    <property type="evidence" value="ECO:0007669"/>
    <property type="project" value="UniProtKB-KW"/>
</dbReference>
<dbReference type="EMBL" id="JF429409">
    <property type="protein sequence ID" value="AEQ20413.1"/>
    <property type="molecule type" value="Genomic_DNA"/>
</dbReference>
<dbReference type="AlphaFoldDB" id="G4WVG1"/>
<name>G4WVG1_9BACT</name>
<feature type="domain" description="SMP-30/Gluconolactonase/LRE-like region" evidence="2">
    <location>
        <begin position="18"/>
        <end position="276"/>
    </location>
</feature>
<dbReference type="SUPFAM" id="SSF63829">
    <property type="entry name" value="Calcium-dependent phosphotriesterase"/>
    <property type="match status" value="1"/>
</dbReference>
<dbReference type="InterPro" id="IPR051262">
    <property type="entry name" value="SMP-30/CGR1_Lactonase"/>
</dbReference>
<organism evidence="3">
    <name type="scientific">uncultured bacterium CSL12</name>
    <dbReference type="NCBI Taxonomy" id="1091567"/>
    <lineage>
        <taxon>Bacteria</taxon>
        <taxon>environmental samples</taxon>
    </lineage>
</organism>
<reference evidence="3" key="1">
    <citation type="journal article" date="2000" name="J. Am. Chem. Soc.">
        <title>Long-Chain N-Acyl Amino Acid Antibiotics Isolated from Heterologously Expressed Environmental DNA.</title>
        <authorList>
            <person name="Brady S.F."/>
            <person name="Clardy J."/>
        </authorList>
    </citation>
    <scope>NUCLEOTIDE SEQUENCE</scope>
</reference>
<dbReference type="InterPro" id="IPR013658">
    <property type="entry name" value="SGL"/>
</dbReference>
<reference evidence="3" key="2">
    <citation type="journal article" date="2011" name="J. Bacteriol.">
        <title>Long-chain N-acyl amino acid synthases are linked to the putative PEP-CTERM/exosortase protein-sorting system in Gram-negative bacteria.</title>
        <authorList>
            <person name="Craig J.W."/>
            <person name="Cherry M.A."/>
            <person name="Brady S.F."/>
        </authorList>
    </citation>
    <scope>NUCLEOTIDE SEQUENCE</scope>
</reference>
<evidence type="ECO:0000256" key="1">
    <source>
        <dbReference type="ARBA" id="ARBA00022801"/>
    </source>
</evidence>
<accession>G4WVG1</accession>
<keyword evidence="1" id="KW-0378">Hydrolase</keyword>
<dbReference type="PANTHER" id="PTHR47572">
    <property type="entry name" value="LIPOPROTEIN-RELATED"/>
    <property type="match status" value="1"/>
</dbReference>
<dbReference type="InterPro" id="IPR011042">
    <property type="entry name" value="6-blade_b-propeller_TolB-like"/>
</dbReference>
<sequence length="295" mass="31833">MAWKFERVAGPYKGITGGVAWDGGGVLFSAVQEERILRFDPATGTVANFRKYTGRTNGIALGRDGAVYGAQEGGRRVIHFKADGSTAPTCELLEGRHHNQPTDLVVDRGGRVWFADPHNQVAPYGPPVCPFLERGSILRLERAGRAWELRQITDDTNEPRALLLSRDERTVIVAEGNAELGADCDLRSYAIAEDGGVDDCTVLYEFDPGERGIEGLCLDSAGNIIACAGWKKNGAGPLIYVYSPDGELLESHVAPCELPMRCAFGDAALDSLYLTAGDGCLYRARSIGRTGLVRS</sequence>
<proteinExistence type="predicted"/>